<keyword evidence="3" id="KW-0812">Transmembrane</keyword>
<evidence type="ECO:0000313" key="4">
    <source>
        <dbReference type="EMBL" id="GIH77235.1"/>
    </source>
</evidence>
<protein>
    <recommendedName>
        <fullName evidence="6">Septum formation initiator</fullName>
    </recommendedName>
</protein>
<keyword evidence="5" id="KW-1185">Reference proteome</keyword>
<evidence type="ECO:0000256" key="1">
    <source>
        <dbReference type="SAM" id="Coils"/>
    </source>
</evidence>
<proteinExistence type="predicted"/>
<sequence>MNPRGDAMSPREDAAPNAAPTTAPTTASGGRRRPQLTGRAAVLAVVVCAIAVSLAYPIREYITQRRNIAELEQQRSQLLAEIKVLDDRRRQLADPAYKDRLARERLFYCEPGMTCHVVMGDEPAKDAKAAPERQVAAPPWYQTLWESVEAADTGKGRKAIGGR</sequence>
<gene>
    <name evidence="4" type="ORF">Plo01_36640</name>
</gene>
<accession>A0A8J3RLN3</accession>
<reference evidence="4 5" key="1">
    <citation type="submission" date="2021-01" db="EMBL/GenBank/DDBJ databases">
        <title>Whole genome shotgun sequence of Planobispora longispora NBRC 13918.</title>
        <authorList>
            <person name="Komaki H."/>
            <person name="Tamura T."/>
        </authorList>
    </citation>
    <scope>NUCLEOTIDE SEQUENCE [LARGE SCALE GENOMIC DNA]</scope>
    <source>
        <strain evidence="4 5">NBRC 13918</strain>
    </source>
</reference>
<dbReference type="InterPro" id="IPR007060">
    <property type="entry name" value="FtsL/DivIC"/>
</dbReference>
<dbReference type="Pfam" id="PF04977">
    <property type="entry name" value="DivIC"/>
    <property type="match status" value="1"/>
</dbReference>
<organism evidence="4 5">
    <name type="scientific">Planobispora longispora</name>
    <dbReference type="NCBI Taxonomy" id="28887"/>
    <lineage>
        <taxon>Bacteria</taxon>
        <taxon>Bacillati</taxon>
        <taxon>Actinomycetota</taxon>
        <taxon>Actinomycetes</taxon>
        <taxon>Streptosporangiales</taxon>
        <taxon>Streptosporangiaceae</taxon>
        <taxon>Planobispora</taxon>
    </lineage>
</organism>
<evidence type="ECO:0000313" key="5">
    <source>
        <dbReference type="Proteomes" id="UP000616724"/>
    </source>
</evidence>
<keyword evidence="1" id="KW-0175">Coiled coil</keyword>
<evidence type="ECO:0008006" key="6">
    <source>
        <dbReference type="Google" id="ProtNLM"/>
    </source>
</evidence>
<evidence type="ECO:0000256" key="2">
    <source>
        <dbReference type="SAM" id="MobiDB-lite"/>
    </source>
</evidence>
<dbReference type="Proteomes" id="UP000616724">
    <property type="component" value="Unassembled WGS sequence"/>
</dbReference>
<keyword evidence="3" id="KW-0472">Membrane</keyword>
<feature type="transmembrane region" description="Helical" evidence="3">
    <location>
        <begin position="40"/>
        <end position="58"/>
    </location>
</feature>
<comment type="caution">
    <text evidence="4">The sequence shown here is derived from an EMBL/GenBank/DDBJ whole genome shotgun (WGS) entry which is preliminary data.</text>
</comment>
<feature type="compositionally biased region" description="Low complexity" evidence="2">
    <location>
        <begin position="15"/>
        <end position="27"/>
    </location>
</feature>
<dbReference type="AlphaFoldDB" id="A0A8J3RLN3"/>
<dbReference type="EMBL" id="BOOH01000028">
    <property type="protein sequence ID" value="GIH77235.1"/>
    <property type="molecule type" value="Genomic_DNA"/>
</dbReference>
<feature type="coiled-coil region" evidence="1">
    <location>
        <begin position="61"/>
        <end position="88"/>
    </location>
</feature>
<name>A0A8J3RLN3_9ACTN</name>
<evidence type="ECO:0000256" key="3">
    <source>
        <dbReference type="SAM" id="Phobius"/>
    </source>
</evidence>
<keyword evidence="3" id="KW-1133">Transmembrane helix</keyword>
<feature type="region of interest" description="Disordered" evidence="2">
    <location>
        <begin position="1"/>
        <end position="33"/>
    </location>
</feature>